<evidence type="ECO:0000313" key="2">
    <source>
        <dbReference type="Proteomes" id="UP001160148"/>
    </source>
</evidence>
<dbReference type="AlphaFoldDB" id="A0AAV0W7Y4"/>
<protein>
    <recommendedName>
        <fullName evidence="3">PHD-type domain-containing protein</fullName>
    </recommendedName>
</protein>
<dbReference type="CDD" id="cd15489">
    <property type="entry name" value="PHD_SF"/>
    <property type="match status" value="1"/>
</dbReference>
<reference evidence="1 2" key="1">
    <citation type="submission" date="2023-01" db="EMBL/GenBank/DDBJ databases">
        <authorList>
            <person name="Whitehead M."/>
        </authorList>
    </citation>
    <scope>NUCLEOTIDE SEQUENCE [LARGE SCALE GENOMIC DNA]</scope>
</reference>
<comment type="caution">
    <text evidence="1">The sequence shown here is derived from an EMBL/GenBank/DDBJ whole genome shotgun (WGS) entry which is preliminary data.</text>
</comment>
<dbReference type="SUPFAM" id="SSF57903">
    <property type="entry name" value="FYVE/PHD zinc finger"/>
    <property type="match status" value="1"/>
</dbReference>
<proteinExistence type="predicted"/>
<accession>A0AAV0W7Y4</accession>
<dbReference type="InterPro" id="IPR013083">
    <property type="entry name" value="Znf_RING/FYVE/PHD"/>
</dbReference>
<dbReference type="Gene3D" id="3.30.40.10">
    <property type="entry name" value="Zinc/RING finger domain, C3HC4 (zinc finger)"/>
    <property type="match status" value="1"/>
</dbReference>
<dbReference type="Proteomes" id="UP001160148">
    <property type="component" value="Unassembled WGS sequence"/>
</dbReference>
<keyword evidence="2" id="KW-1185">Reference proteome</keyword>
<evidence type="ECO:0008006" key="3">
    <source>
        <dbReference type="Google" id="ProtNLM"/>
    </source>
</evidence>
<gene>
    <name evidence="1" type="ORF">MEUPH1_LOCUS8092</name>
</gene>
<organism evidence="1 2">
    <name type="scientific">Macrosiphum euphorbiae</name>
    <name type="common">potato aphid</name>
    <dbReference type="NCBI Taxonomy" id="13131"/>
    <lineage>
        <taxon>Eukaryota</taxon>
        <taxon>Metazoa</taxon>
        <taxon>Ecdysozoa</taxon>
        <taxon>Arthropoda</taxon>
        <taxon>Hexapoda</taxon>
        <taxon>Insecta</taxon>
        <taxon>Pterygota</taxon>
        <taxon>Neoptera</taxon>
        <taxon>Paraneoptera</taxon>
        <taxon>Hemiptera</taxon>
        <taxon>Sternorrhyncha</taxon>
        <taxon>Aphidomorpha</taxon>
        <taxon>Aphidoidea</taxon>
        <taxon>Aphididae</taxon>
        <taxon>Macrosiphini</taxon>
        <taxon>Macrosiphum</taxon>
    </lineage>
</organism>
<evidence type="ECO:0000313" key="1">
    <source>
        <dbReference type="EMBL" id="CAI6351776.1"/>
    </source>
</evidence>
<sequence>MGRTNCGICTELLQRDQPTTCCPKCNNLFHSSCVNDTSNNSQWICNDCTSLPSQTSTDDKFNLILQELKSIKSNQSKSDEALKVISSSVKALNDRVSGQAKTMTSLSQAMNTLNGNLNTVTSDVKSQGAIIGGLNTRIAAVEKSLSETVHCPPPTTTPLALNDITHEIQLRSRCAVHIIIRGVPESSVNTSASSSSADKTFVKEMLDKLEPKLPETVIRKVFRVGKIINDKPRLLKVELTSQEEVNHVVISFLRLRSNIPDGYSQVSITRDRTPSERRSIYEVHQELRDRQEKGESNISIRYFNGLPKIVPARTNISHQSKNSEK</sequence>
<dbReference type="InterPro" id="IPR011011">
    <property type="entry name" value="Znf_FYVE_PHD"/>
</dbReference>
<name>A0AAV0W7Y4_9HEMI</name>
<dbReference type="EMBL" id="CARXXK010000001">
    <property type="protein sequence ID" value="CAI6351776.1"/>
    <property type="molecule type" value="Genomic_DNA"/>
</dbReference>